<dbReference type="AlphaFoldDB" id="A0A6G5AHP6"/>
<organism evidence="1">
    <name type="scientific">Rhipicephalus microplus</name>
    <name type="common">Cattle tick</name>
    <name type="synonym">Boophilus microplus</name>
    <dbReference type="NCBI Taxonomy" id="6941"/>
    <lineage>
        <taxon>Eukaryota</taxon>
        <taxon>Metazoa</taxon>
        <taxon>Ecdysozoa</taxon>
        <taxon>Arthropoda</taxon>
        <taxon>Chelicerata</taxon>
        <taxon>Arachnida</taxon>
        <taxon>Acari</taxon>
        <taxon>Parasitiformes</taxon>
        <taxon>Ixodida</taxon>
        <taxon>Ixodoidea</taxon>
        <taxon>Ixodidae</taxon>
        <taxon>Rhipicephalinae</taxon>
        <taxon>Rhipicephalus</taxon>
        <taxon>Boophilus</taxon>
    </lineage>
</organism>
<sequence>MVDALEYDFEVFELLFRWQNDPAGINQVRIDEWQPQLLASFQLQEGFSRDPVYVLEVGCVHEENDADTRDQRDAREHERMVGIGVFVVVLITVAEAHPVLKKVTSGCALKALATYLRASAKDNSLCWPCFMRNSVAFSTQPDNSKDTRVFRITYICIS</sequence>
<evidence type="ECO:0000313" key="1">
    <source>
        <dbReference type="EMBL" id="NIE49547.1"/>
    </source>
</evidence>
<reference evidence="1" key="1">
    <citation type="submission" date="2020-03" db="EMBL/GenBank/DDBJ databases">
        <title>A transcriptome and proteome of the tick Rhipicephalus microplus shaped by the genetic composition of its hosts and developmental stage.</title>
        <authorList>
            <person name="Garcia G.R."/>
            <person name="Ribeiro J.M.C."/>
            <person name="Maruyama S.R."/>
            <person name="Gardinasse L.G."/>
            <person name="Nelson K."/>
            <person name="Ferreira B.R."/>
            <person name="Andrade T.G."/>
            <person name="Santos I.K.F.M."/>
        </authorList>
    </citation>
    <scope>NUCLEOTIDE SEQUENCE</scope>
    <source>
        <strain evidence="1">NSGR</strain>
        <tissue evidence="1">Salivary glands</tissue>
    </source>
</reference>
<name>A0A6G5AHP6_RHIMP</name>
<proteinExistence type="predicted"/>
<accession>A0A6G5AHP6</accession>
<protein>
    <submittedName>
        <fullName evidence="1">Uncharacterized protein</fullName>
    </submittedName>
</protein>
<dbReference type="EMBL" id="GIKN01007274">
    <property type="protein sequence ID" value="NIE49547.1"/>
    <property type="molecule type" value="Transcribed_RNA"/>
</dbReference>